<dbReference type="Gene3D" id="3.10.450.70">
    <property type="entry name" value="Disulphide bond isomerase, DsbC/G, N-terminal"/>
    <property type="match status" value="1"/>
</dbReference>
<evidence type="ECO:0000313" key="1">
    <source>
        <dbReference type="EMBL" id="OFC35914.1"/>
    </source>
</evidence>
<reference evidence="1 2" key="1">
    <citation type="submission" date="2016-06" db="EMBL/GenBank/DDBJ databases">
        <title>Gene turnover analysis identifies the evolutionary adaptation of the extremophile Acidithiobacillus caldus.</title>
        <authorList>
            <person name="Zhang X."/>
        </authorList>
    </citation>
    <scope>NUCLEOTIDE SEQUENCE [LARGE SCALE GENOMIC DNA]</scope>
    <source>
        <strain evidence="1 2">DX</strain>
    </source>
</reference>
<comment type="caution">
    <text evidence="1">The sequence shown here is derived from an EMBL/GenBank/DDBJ whole genome shotgun (WGS) entry which is preliminary data.</text>
</comment>
<dbReference type="GO" id="GO:0042597">
    <property type="term" value="C:periplasmic space"/>
    <property type="evidence" value="ECO:0007669"/>
    <property type="project" value="InterPro"/>
</dbReference>
<dbReference type="AlphaFoldDB" id="A0A1E7YND8"/>
<dbReference type="Proteomes" id="UP000175616">
    <property type="component" value="Unassembled WGS sequence"/>
</dbReference>
<name>A0A1E7YND8_9PROT</name>
<dbReference type="InterPro" id="IPR009094">
    <property type="entry name" value="DiS-bond_isomerase_DsbC/G_N_sf"/>
</dbReference>
<sequence>MSTGMVAASALPCLPPTHLPANLLRPKAPDIVCTFSGPSGLQGYLADDGGHQAIYYTAGPHAQVLFRGPLYDAEVESATRSLQIKR</sequence>
<evidence type="ECO:0000313" key="2">
    <source>
        <dbReference type="Proteomes" id="UP000175616"/>
    </source>
</evidence>
<accession>A0A1E7YND8</accession>
<proteinExistence type="predicted"/>
<gene>
    <name evidence="1" type="ORF">BAE27_06970</name>
</gene>
<protein>
    <submittedName>
        <fullName evidence="1">Uncharacterized protein</fullName>
    </submittedName>
</protein>
<organism evidence="1 2">
    <name type="scientific">Acidithiobacillus caldus</name>
    <dbReference type="NCBI Taxonomy" id="33059"/>
    <lineage>
        <taxon>Bacteria</taxon>
        <taxon>Pseudomonadati</taxon>
        <taxon>Pseudomonadota</taxon>
        <taxon>Acidithiobacillia</taxon>
        <taxon>Acidithiobacillales</taxon>
        <taxon>Acidithiobacillaceae</taxon>
        <taxon>Acidithiobacillus</taxon>
    </lineage>
</organism>
<dbReference type="EMBL" id="LZYE01000185">
    <property type="protein sequence ID" value="OFC35914.1"/>
    <property type="molecule type" value="Genomic_DNA"/>
</dbReference>